<dbReference type="AlphaFoldDB" id="A0A345Z357"/>
<organism evidence="2 3">
    <name type="scientific">Spiroplasma alleghenense</name>
    <dbReference type="NCBI Taxonomy" id="216931"/>
    <lineage>
        <taxon>Bacteria</taxon>
        <taxon>Bacillati</taxon>
        <taxon>Mycoplasmatota</taxon>
        <taxon>Mollicutes</taxon>
        <taxon>Entomoplasmatales</taxon>
        <taxon>Spiroplasmataceae</taxon>
        <taxon>Spiroplasma</taxon>
    </lineage>
</organism>
<sequence length="179" mass="20746">MSKNKIKLLLKIGTAVALIMYLLIVLVFIPVLIKNEDKSSFVVFLYGYLFLTIVPYSVIGPLFLWDYQVEKRNYNQAFIFSIVIICTQLILIGMLSYSISQFQIWKQTDYANRNHLIIESLLLFVSIILVIIACMSLIFNPKPKEIDTWDSIVIEIEKRSRLSIKSAKNDLQDFKSNLK</sequence>
<keyword evidence="1" id="KW-1133">Transmembrane helix</keyword>
<dbReference type="Proteomes" id="UP000254792">
    <property type="component" value="Chromosome"/>
</dbReference>
<name>A0A345Z357_9MOLU</name>
<dbReference type="EMBL" id="CP031376">
    <property type="protein sequence ID" value="AXK51036.1"/>
    <property type="molecule type" value="Genomic_DNA"/>
</dbReference>
<evidence type="ECO:0000256" key="1">
    <source>
        <dbReference type="SAM" id="Phobius"/>
    </source>
</evidence>
<feature type="transmembrane region" description="Helical" evidence="1">
    <location>
        <begin position="77"/>
        <end position="97"/>
    </location>
</feature>
<protein>
    <recommendedName>
        <fullName evidence="4">Transmembrane protein</fullName>
    </recommendedName>
</protein>
<keyword evidence="1" id="KW-0472">Membrane</keyword>
<gene>
    <name evidence="2" type="ORF">SALLE_v1c03620</name>
</gene>
<accession>A0A345Z357</accession>
<keyword evidence="1" id="KW-0812">Transmembrane</keyword>
<dbReference type="RefSeq" id="WP_115557950.1">
    <property type="nucleotide sequence ID" value="NZ_CP031376.1"/>
</dbReference>
<dbReference type="KEGG" id="salx:SALLE_v1c03620"/>
<reference evidence="2 3" key="1">
    <citation type="submission" date="2018-07" db="EMBL/GenBank/DDBJ databases">
        <title>Complete genome sequence of Spiroplasma alleghenense PLHS-1 (ATCC 51752).</title>
        <authorList>
            <person name="Chou L."/>
            <person name="Lee T.-Y."/>
            <person name="Tsai Y.-M."/>
            <person name="Kuo C.-H."/>
        </authorList>
    </citation>
    <scope>NUCLEOTIDE SEQUENCE [LARGE SCALE GENOMIC DNA]</scope>
    <source>
        <strain evidence="2 3">PLHS-1</strain>
    </source>
</reference>
<feature type="transmembrane region" description="Helical" evidence="1">
    <location>
        <begin position="117"/>
        <end position="139"/>
    </location>
</feature>
<keyword evidence="3" id="KW-1185">Reference proteome</keyword>
<dbReference type="OrthoDB" id="9887516at2"/>
<evidence type="ECO:0000313" key="2">
    <source>
        <dbReference type="EMBL" id="AXK51036.1"/>
    </source>
</evidence>
<feature type="transmembrane region" description="Helical" evidence="1">
    <location>
        <begin position="12"/>
        <end position="33"/>
    </location>
</feature>
<proteinExistence type="predicted"/>
<evidence type="ECO:0008006" key="4">
    <source>
        <dbReference type="Google" id="ProtNLM"/>
    </source>
</evidence>
<evidence type="ECO:0000313" key="3">
    <source>
        <dbReference type="Proteomes" id="UP000254792"/>
    </source>
</evidence>
<feature type="transmembrane region" description="Helical" evidence="1">
    <location>
        <begin position="45"/>
        <end position="65"/>
    </location>
</feature>